<protein>
    <submittedName>
        <fullName evidence="1">Uncharacterized protein</fullName>
    </submittedName>
</protein>
<sequence length="71" mass="7996">MADWSSFSSSLAALYEGLLPHGTEMDAVPRKNKGKVDLFLLSAISRAISWKKASVFTTLAQMRFSSRQRRF</sequence>
<dbReference type="PATRIC" id="fig|320778.3.peg.4749"/>
<keyword evidence="2" id="KW-1185">Reference proteome</keyword>
<reference evidence="1 2" key="1">
    <citation type="submission" date="2015-05" db="EMBL/GenBank/DDBJ databases">
        <title>Photobacterium galathea sp. nov.</title>
        <authorList>
            <person name="Machado H."/>
            <person name="Gram L."/>
        </authorList>
    </citation>
    <scope>NUCLEOTIDE SEQUENCE [LARGE SCALE GENOMIC DNA]</scope>
    <source>
        <strain evidence="1 2">DSM 22954</strain>
    </source>
</reference>
<gene>
    <name evidence="1" type="ORF">ABT57_22145</name>
</gene>
<dbReference type="RefSeq" id="WP_047887438.1">
    <property type="nucleotide sequence ID" value="NZ_CP071325.1"/>
</dbReference>
<dbReference type="EMBL" id="LDOU01000027">
    <property type="protein sequence ID" value="KLV05141.1"/>
    <property type="molecule type" value="Genomic_DNA"/>
</dbReference>
<evidence type="ECO:0000313" key="2">
    <source>
        <dbReference type="Proteomes" id="UP000035909"/>
    </source>
</evidence>
<accession>A0A0J1GZS3</accession>
<dbReference type="Proteomes" id="UP000035909">
    <property type="component" value="Unassembled WGS sequence"/>
</dbReference>
<organism evidence="1 2">
    <name type="scientific">Photobacterium ganghwense</name>
    <dbReference type="NCBI Taxonomy" id="320778"/>
    <lineage>
        <taxon>Bacteria</taxon>
        <taxon>Pseudomonadati</taxon>
        <taxon>Pseudomonadota</taxon>
        <taxon>Gammaproteobacteria</taxon>
        <taxon>Vibrionales</taxon>
        <taxon>Vibrionaceae</taxon>
        <taxon>Photobacterium</taxon>
    </lineage>
</organism>
<dbReference type="AlphaFoldDB" id="A0A0J1GZS3"/>
<name>A0A0J1GZS3_9GAMM</name>
<comment type="caution">
    <text evidence="1">The sequence shown here is derived from an EMBL/GenBank/DDBJ whole genome shotgun (WGS) entry which is preliminary data.</text>
</comment>
<proteinExistence type="predicted"/>
<evidence type="ECO:0000313" key="1">
    <source>
        <dbReference type="EMBL" id="KLV05141.1"/>
    </source>
</evidence>
<dbReference type="STRING" id="320778.ABT57_22145"/>